<comment type="subcellular location">
    <subcellularLocation>
        <location evidence="4">Encapsulin nanocompartment</location>
    </subcellularLocation>
</comment>
<dbReference type="GO" id="GO:0006879">
    <property type="term" value="P:intracellular iron ion homeostasis"/>
    <property type="evidence" value="ECO:0007669"/>
    <property type="project" value="UniProtKB-KW"/>
</dbReference>
<protein>
    <submittedName>
        <fullName evidence="6">Rubrerythrin</fullName>
    </submittedName>
</protein>
<organism evidence="6 7">
    <name type="scientific">Methanolobus chelungpuianus</name>
    <dbReference type="NCBI Taxonomy" id="502115"/>
    <lineage>
        <taxon>Archaea</taxon>
        <taxon>Methanobacteriati</taxon>
        <taxon>Methanobacteriota</taxon>
        <taxon>Stenosarchaea group</taxon>
        <taxon>Methanomicrobia</taxon>
        <taxon>Methanosarcinales</taxon>
        <taxon>Methanosarcinaceae</taxon>
        <taxon>Methanolobus</taxon>
    </lineage>
</organism>
<gene>
    <name evidence="6" type="ORF">PV02_04595</name>
</gene>
<keyword evidence="5" id="KW-1284">Encapsulin nanocompartment</keyword>
<dbReference type="PANTHER" id="PTHR37165">
    <property type="entry name" value="PEPTIDASE U56 FAMILY"/>
    <property type="match status" value="1"/>
</dbReference>
<evidence type="ECO:0000256" key="3">
    <source>
        <dbReference type="ARBA" id="ARBA00023004"/>
    </source>
</evidence>
<dbReference type="AlphaFoldDB" id="A0AAE3H9Y3"/>
<keyword evidence="1" id="KW-0409">Iron storage</keyword>
<dbReference type="Proteomes" id="UP001206983">
    <property type="component" value="Unassembled WGS sequence"/>
</dbReference>
<proteinExistence type="predicted"/>
<accession>A0AAE3H9Y3</accession>
<evidence type="ECO:0000256" key="5">
    <source>
        <dbReference type="ARBA" id="ARBA00033787"/>
    </source>
</evidence>
<dbReference type="InterPro" id="IPR009078">
    <property type="entry name" value="Ferritin-like_SF"/>
</dbReference>
<keyword evidence="7" id="KW-1185">Reference proteome</keyword>
<keyword evidence="3" id="KW-0408">Iron</keyword>
<dbReference type="RefSeq" id="WP_256622224.1">
    <property type="nucleotide sequence ID" value="NZ_JTEO01000004.1"/>
</dbReference>
<dbReference type="GO" id="GO:0046872">
    <property type="term" value="F:metal ion binding"/>
    <property type="evidence" value="ECO:0007669"/>
    <property type="project" value="UniProtKB-KW"/>
</dbReference>
<sequence length="91" mass="10269">MLSEIPVNLQAVKKKDLDKEIMRAAMIAELDAVNLYESMAALTDNEDLAAILHDVAREEKVHVAMFQTVLMEVDREYMKVMADYALGKGRV</sequence>
<dbReference type="Pfam" id="PF22277">
    <property type="entry name" value="EncFtn-like"/>
    <property type="match status" value="1"/>
</dbReference>
<evidence type="ECO:0000313" key="6">
    <source>
        <dbReference type="EMBL" id="MCQ6962455.1"/>
    </source>
</evidence>
<evidence type="ECO:0000256" key="1">
    <source>
        <dbReference type="ARBA" id="ARBA00022434"/>
    </source>
</evidence>
<name>A0AAE3H9Y3_9EURY</name>
<reference evidence="6 7" key="1">
    <citation type="journal article" date="2011" name="Appl. Environ. Microbiol.">
        <title>Methanogenic archaea isolated from Taiwan's Chelungpu fault.</title>
        <authorList>
            <person name="Wu S.Y."/>
            <person name="Lai M.C."/>
        </authorList>
    </citation>
    <scope>NUCLEOTIDE SEQUENCE [LARGE SCALE GENOMIC DNA]</scope>
    <source>
        <strain evidence="6 7">St545Mb</strain>
    </source>
</reference>
<dbReference type="Gene3D" id="6.10.140.1960">
    <property type="match status" value="1"/>
</dbReference>
<dbReference type="InterPro" id="IPR051429">
    <property type="entry name" value="Encapsulin_nc"/>
</dbReference>
<dbReference type="GO" id="GO:0140737">
    <property type="term" value="C:encapsulin nanocompartment"/>
    <property type="evidence" value="ECO:0007669"/>
    <property type="project" value="UniProtKB-SubCell"/>
</dbReference>
<keyword evidence="2" id="KW-0479">Metal-binding</keyword>
<dbReference type="InterPro" id="IPR054581">
    <property type="entry name" value="EncFtn-like"/>
</dbReference>
<evidence type="ECO:0000256" key="4">
    <source>
        <dbReference type="ARBA" id="ARBA00033738"/>
    </source>
</evidence>
<evidence type="ECO:0000256" key="2">
    <source>
        <dbReference type="ARBA" id="ARBA00022723"/>
    </source>
</evidence>
<evidence type="ECO:0000313" key="7">
    <source>
        <dbReference type="Proteomes" id="UP001206983"/>
    </source>
</evidence>
<comment type="caution">
    <text evidence="6">The sequence shown here is derived from an EMBL/GenBank/DDBJ whole genome shotgun (WGS) entry which is preliminary data.</text>
</comment>
<dbReference type="EMBL" id="JTEO01000004">
    <property type="protein sequence ID" value="MCQ6962455.1"/>
    <property type="molecule type" value="Genomic_DNA"/>
</dbReference>
<dbReference type="PANTHER" id="PTHR37165:SF1">
    <property type="entry name" value="TYPE 1 ENCAPSULIN SHELL PROTEIN"/>
    <property type="match status" value="1"/>
</dbReference>
<dbReference type="SUPFAM" id="SSF47240">
    <property type="entry name" value="Ferritin-like"/>
    <property type="match status" value="1"/>
</dbReference>